<dbReference type="Pfam" id="PF10145">
    <property type="entry name" value="PhageMin_Tail"/>
    <property type="match status" value="1"/>
</dbReference>
<dbReference type="EMBL" id="CP000252">
    <property type="protein sequence ID" value="ABC76436.1"/>
    <property type="molecule type" value="Genomic_DNA"/>
</dbReference>
<dbReference type="STRING" id="56780.SYN_02290"/>
<dbReference type="eggNOG" id="COG3941">
    <property type="taxonomic scope" value="Bacteria"/>
</dbReference>
<organism evidence="3 4">
    <name type="scientific">Syntrophus aciditrophicus (strain SB)</name>
    <dbReference type="NCBI Taxonomy" id="56780"/>
    <lineage>
        <taxon>Bacteria</taxon>
        <taxon>Pseudomonadati</taxon>
        <taxon>Thermodesulfobacteriota</taxon>
        <taxon>Syntrophia</taxon>
        <taxon>Syntrophales</taxon>
        <taxon>Syntrophaceae</taxon>
        <taxon>Syntrophus</taxon>
    </lineage>
</organism>
<dbReference type="AlphaFoldDB" id="Q2LQT0"/>
<dbReference type="RefSeq" id="WP_011416470.1">
    <property type="nucleotide sequence ID" value="NC_007759.1"/>
</dbReference>
<keyword evidence="1" id="KW-1188">Viral release from host cell</keyword>
<keyword evidence="4" id="KW-1185">Reference proteome</keyword>
<dbReference type="OrthoDB" id="5462215at2"/>
<dbReference type="PANTHER" id="PTHR37813">
    <property type="entry name" value="FELS-2 PROPHAGE PROTEIN"/>
    <property type="match status" value="1"/>
</dbReference>
<dbReference type="InterPro" id="IPR010090">
    <property type="entry name" value="Phage_tape_meas"/>
</dbReference>
<accession>Q2LQT0</accession>
<feature type="domain" description="Phage tail tape measure protein" evidence="2">
    <location>
        <begin position="99"/>
        <end position="296"/>
    </location>
</feature>
<evidence type="ECO:0000259" key="2">
    <source>
        <dbReference type="Pfam" id="PF10145"/>
    </source>
</evidence>
<evidence type="ECO:0000313" key="3">
    <source>
        <dbReference type="EMBL" id="ABC76436.1"/>
    </source>
</evidence>
<name>Q2LQT0_SYNAS</name>
<reference evidence="3 4" key="1">
    <citation type="journal article" date="2007" name="Proc. Natl. Acad. Sci. U.S.A.">
        <title>The genome of Syntrophus aciditrophicus: life at the thermodynamic limit of microbial growth.</title>
        <authorList>
            <person name="McInerney M.J."/>
            <person name="Rohlin L."/>
            <person name="Mouttaki H."/>
            <person name="Kim U."/>
            <person name="Krupp R.S."/>
            <person name="Rios-Hernandez L."/>
            <person name="Sieber J."/>
            <person name="Struchtemeyer C.G."/>
            <person name="Bhattacharyya A."/>
            <person name="Campbell J.W."/>
            <person name="Gunsalus R.P."/>
        </authorList>
    </citation>
    <scope>NUCLEOTIDE SEQUENCE [LARGE SCALE GENOMIC DNA]</scope>
    <source>
        <strain evidence="3 4">SB</strain>
    </source>
</reference>
<dbReference type="InParanoid" id="Q2LQT0"/>
<gene>
    <name evidence="3" type="ORF">SYN_02290</name>
</gene>
<dbReference type="KEGG" id="sat:SYN_02290"/>
<protein>
    <submittedName>
        <fullName evidence="3">Phage-related tail protein</fullName>
    </submittedName>
</protein>
<dbReference type="HOGENOM" id="CLU_455551_0_0_7"/>
<dbReference type="NCBIfam" id="TIGR01760">
    <property type="entry name" value="tape_meas_TP901"/>
    <property type="match status" value="1"/>
</dbReference>
<evidence type="ECO:0000313" key="4">
    <source>
        <dbReference type="Proteomes" id="UP000001933"/>
    </source>
</evidence>
<dbReference type="PANTHER" id="PTHR37813:SF1">
    <property type="entry name" value="FELS-2 PROPHAGE PROTEIN"/>
    <property type="match status" value="1"/>
</dbReference>
<evidence type="ECO:0000256" key="1">
    <source>
        <dbReference type="ARBA" id="ARBA00022612"/>
    </source>
</evidence>
<sequence length="580" mass="60656">MTNMKVFLELVADSRRMKDGMKQGERAMSGFTHKAKAEMASLRNAVGSLQGRLAGLGVSIGAGALMWQSANLDKSLTQIGQTAGATALQVRQLRGDLFRLGKDSGQDVDNLKEGFNVLVQSGLNMKEAKATLEGVNTAMAVTGSEARTLAGGLTVASTAFQFDLAKPGLALELLDKMTVAGRLGNAELENLSGIFARVGVNAASAGMNFDATLAFVEALSQIEREPEKLATLADSTLRVFTNLRYMAEAQKATGVRFFDAEGQRRDAMAVLEDIRKKYKTLTTDAQRAEFVQKAFGKADLDTIKGFRTLLSGNSLDDVRRFSQEIGQAGGTLKRDMKDATANLVDQAGRLKASLREAADGFAAPVNKALADLIAWSMAGKKDGGLGLSGKEMLGYGAGISIATMLAGRYGGKAIGGFLKKRAGTAAGIAEGKAVQAATGVTPVFVTNWPGGFGGAALEAAGAGAVARTGLGTLKKLGGNALKFAPAAGVWGLGAGTSALAGYGIGNLLNRGLGWLSGKASGGKYKGEGWLGDMLYSLVHKEKKQENKINLSIRVDQYGRVITNSNDMNTTLNVSMARGAF</sequence>
<dbReference type="Proteomes" id="UP000001933">
    <property type="component" value="Chromosome"/>
</dbReference>
<proteinExistence type="predicted"/>